<keyword evidence="2" id="KW-1185">Reference proteome</keyword>
<gene>
    <name evidence="1" type="ordered locus">Os09g0240975</name>
    <name evidence="1" type="ORF">OSNPB_090240975</name>
</gene>
<dbReference type="STRING" id="39947.A0A0P0XJM1"/>
<reference evidence="2" key="1">
    <citation type="journal article" date="2005" name="Nature">
        <title>The map-based sequence of the rice genome.</title>
        <authorList>
            <consortium name="International rice genome sequencing project (IRGSP)"/>
            <person name="Matsumoto T."/>
            <person name="Wu J."/>
            <person name="Kanamori H."/>
            <person name="Katayose Y."/>
            <person name="Fujisawa M."/>
            <person name="Namiki N."/>
            <person name="Mizuno H."/>
            <person name="Yamamoto K."/>
            <person name="Antonio B.A."/>
            <person name="Baba T."/>
            <person name="Sakata K."/>
            <person name="Nagamura Y."/>
            <person name="Aoki H."/>
            <person name="Arikawa K."/>
            <person name="Arita K."/>
            <person name="Bito T."/>
            <person name="Chiden Y."/>
            <person name="Fujitsuka N."/>
            <person name="Fukunaka R."/>
            <person name="Hamada M."/>
            <person name="Harada C."/>
            <person name="Hayashi A."/>
            <person name="Hijishita S."/>
            <person name="Honda M."/>
            <person name="Hosokawa S."/>
            <person name="Ichikawa Y."/>
            <person name="Idonuma A."/>
            <person name="Iijima M."/>
            <person name="Ikeda M."/>
            <person name="Ikeno M."/>
            <person name="Ito K."/>
            <person name="Ito S."/>
            <person name="Ito T."/>
            <person name="Ito Y."/>
            <person name="Ito Y."/>
            <person name="Iwabuchi A."/>
            <person name="Kamiya K."/>
            <person name="Karasawa W."/>
            <person name="Kurita K."/>
            <person name="Katagiri S."/>
            <person name="Kikuta A."/>
            <person name="Kobayashi H."/>
            <person name="Kobayashi N."/>
            <person name="Machita K."/>
            <person name="Maehara T."/>
            <person name="Masukawa M."/>
            <person name="Mizubayashi T."/>
            <person name="Mukai Y."/>
            <person name="Nagasaki H."/>
            <person name="Nagata Y."/>
            <person name="Naito S."/>
            <person name="Nakashima M."/>
            <person name="Nakama Y."/>
            <person name="Nakamichi Y."/>
            <person name="Nakamura M."/>
            <person name="Meguro A."/>
            <person name="Negishi M."/>
            <person name="Ohta I."/>
            <person name="Ohta T."/>
            <person name="Okamoto M."/>
            <person name="Ono N."/>
            <person name="Saji S."/>
            <person name="Sakaguchi M."/>
            <person name="Sakai K."/>
            <person name="Shibata M."/>
            <person name="Shimokawa T."/>
            <person name="Song J."/>
            <person name="Takazaki Y."/>
            <person name="Terasawa K."/>
            <person name="Tsugane M."/>
            <person name="Tsuji K."/>
            <person name="Ueda S."/>
            <person name="Waki K."/>
            <person name="Yamagata H."/>
            <person name="Yamamoto M."/>
            <person name="Yamamoto S."/>
            <person name="Yamane H."/>
            <person name="Yoshiki S."/>
            <person name="Yoshihara R."/>
            <person name="Yukawa K."/>
            <person name="Zhong H."/>
            <person name="Yano M."/>
            <person name="Yuan Q."/>
            <person name="Ouyang S."/>
            <person name="Liu J."/>
            <person name="Jones K.M."/>
            <person name="Gansberger K."/>
            <person name="Moffat K."/>
            <person name="Hill J."/>
            <person name="Bera J."/>
            <person name="Fadrosh D."/>
            <person name="Jin S."/>
            <person name="Johri S."/>
            <person name="Kim M."/>
            <person name="Overton L."/>
            <person name="Reardon M."/>
            <person name="Tsitrin T."/>
            <person name="Vuong H."/>
            <person name="Weaver B."/>
            <person name="Ciecko A."/>
            <person name="Tallon L."/>
            <person name="Jackson J."/>
            <person name="Pai G."/>
            <person name="Aken S.V."/>
            <person name="Utterback T."/>
            <person name="Reidmuller S."/>
            <person name="Feldblyum T."/>
            <person name="Hsiao J."/>
            <person name="Zismann V."/>
            <person name="Iobst S."/>
            <person name="de Vazeille A.R."/>
            <person name="Buell C.R."/>
            <person name="Ying K."/>
            <person name="Li Y."/>
            <person name="Lu T."/>
            <person name="Huang Y."/>
            <person name="Zhao Q."/>
            <person name="Feng Q."/>
            <person name="Zhang L."/>
            <person name="Zhu J."/>
            <person name="Weng Q."/>
            <person name="Mu J."/>
            <person name="Lu Y."/>
            <person name="Fan D."/>
            <person name="Liu Y."/>
            <person name="Guan J."/>
            <person name="Zhang Y."/>
            <person name="Yu S."/>
            <person name="Liu X."/>
            <person name="Zhang Y."/>
            <person name="Hong G."/>
            <person name="Han B."/>
            <person name="Choisne N."/>
            <person name="Demange N."/>
            <person name="Orjeda G."/>
            <person name="Samain S."/>
            <person name="Cattolico L."/>
            <person name="Pelletier E."/>
            <person name="Couloux A."/>
            <person name="Segurens B."/>
            <person name="Wincker P."/>
            <person name="D'Hont A."/>
            <person name="Scarpelli C."/>
            <person name="Weissenbach J."/>
            <person name="Salanoubat M."/>
            <person name="Quetier F."/>
            <person name="Yu Y."/>
            <person name="Kim H.R."/>
            <person name="Rambo T."/>
            <person name="Currie J."/>
            <person name="Collura K."/>
            <person name="Luo M."/>
            <person name="Yang T."/>
            <person name="Ammiraju J.S.S."/>
            <person name="Engler F."/>
            <person name="Soderlund C."/>
            <person name="Wing R.A."/>
            <person name="Palmer L.E."/>
            <person name="de la Bastide M."/>
            <person name="Spiegel L."/>
            <person name="Nascimento L."/>
            <person name="Zutavern T."/>
            <person name="O'Shaughnessy A."/>
            <person name="Dike S."/>
            <person name="Dedhia N."/>
            <person name="Preston R."/>
            <person name="Balija V."/>
            <person name="McCombie W.R."/>
            <person name="Chow T."/>
            <person name="Chen H."/>
            <person name="Chung M."/>
            <person name="Chen C."/>
            <person name="Shaw J."/>
            <person name="Wu H."/>
            <person name="Hsiao K."/>
            <person name="Chao Y."/>
            <person name="Chu M."/>
            <person name="Cheng C."/>
            <person name="Hour A."/>
            <person name="Lee P."/>
            <person name="Lin S."/>
            <person name="Lin Y."/>
            <person name="Liou J."/>
            <person name="Liu S."/>
            <person name="Hsing Y."/>
            <person name="Raghuvanshi S."/>
            <person name="Mohanty A."/>
            <person name="Bharti A.K."/>
            <person name="Gaur A."/>
            <person name="Gupta V."/>
            <person name="Kumar D."/>
            <person name="Ravi V."/>
            <person name="Vij S."/>
            <person name="Kapur A."/>
            <person name="Khurana P."/>
            <person name="Khurana P."/>
            <person name="Khurana J.P."/>
            <person name="Tyagi A.K."/>
            <person name="Gaikwad K."/>
            <person name="Singh A."/>
            <person name="Dalal V."/>
            <person name="Srivastava S."/>
            <person name="Dixit A."/>
            <person name="Pal A.K."/>
            <person name="Ghazi I.A."/>
            <person name="Yadav M."/>
            <person name="Pandit A."/>
            <person name="Bhargava A."/>
            <person name="Sureshbabu K."/>
            <person name="Batra K."/>
            <person name="Sharma T.R."/>
            <person name="Mohapatra T."/>
            <person name="Singh N.K."/>
            <person name="Messing J."/>
            <person name="Nelson A.B."/>
            <person name="Fuks G."/>
            <person name="Kavchok S."/>
            <person name="Keizer G."/>
            <person name="Linton E."/>
            <person name="Llaca V."/>
            <person name="Song R."/>
            <person name="Tanyolac B."/>
            <person name="Young S."/>
            <person name="Ho-Il K."/>
            <person name="Hahn J.H."/>
            <person name="Sangsakoo G."/>
            <person name="Vanavichit A."/>
            <person name="de Mattos Luiz.A.T."/>
            <person name="Zimmer P.D."/>
            <person name="Malone G."/>
            <person name="Dellagostin O."/>
            <person name="de Oliveira A.C."/>
            <person name="Bevan M."/>
            <person name="Bancroft I."/>
            <person name="Minx P."/>
            <person name="Cordum H."/>
            <person name="Wilson R."/>
            <person name="Cheng Z."/>
            <person name="Jin W."/>
            <person name="Jiang J."/>
            <person name="Leong S.A."/>
            <person name="Iwama H."/>
            <person name="Gojobori T."/>
            <person name="Itoh T."/>
            <person name="Niimura Y."/>
            <person name="Fujii Y."/>
            <person name="Habara T."/>
            <person name="Sakai H."/>
            <person name="Sato Y."/>
            <person name="Wilson G."/>
            <person name="Kumar K."/>
            <person name="McCouch S."/>
            <person name="Juretic N."/>
            <person name="Hoen D."/>
            <person name="Wright S."/>
            <person name="Bruskiewich R."/>
            <person name="Bureau T."/>
            <person name="Miyao A."/>
            <person name="Hirochika H."/>
            <person name="Nishikawa T."/>
            <person name="Kadowaki K."/>
            <person name="Sugiura M."/>
            <person name="Burr B."/>
            <person name="Sasaki T."/>
        </authorList>
    </citation>
    <scope>NUCLEOTIDE SEQUENCE [LARGE SCALE GENOMIC DNA]</scope>
    <source>
        <strain evidence="2">cv. Nipponbare</strain>
    </source>
</reference>
<dbReference type="PaxDb" id="39947-A0A0P0XJM1"/>
<evidence type="ECO:0000313" key="1">
    <source>
        <dbReference type="EMBL" id="BAT06991.1"/>
    </source>
</evidence>
<protein>
    <submittedName>
        <fullName evidence="1">Os09g0240975 protein</fullName>
    </submittedName>
</protein>
<dbReference type="EMBL" id="AP014965">
    <property type="protein sequence ID" value="BAT06991.1"/>
    <property type="molecule type" value="Genomic_DNA"/>
</dbReference>
<dbReference type="AlphaFoldDB" id="A0A0P0XJM1"/>
<dbReference type="Gramene" id="Os09t0240975-01">
    <property type="protein sequence ID" value="Os09t0240975-01"/>
    <property type="gene ID" value="Os09g0240975"/>
</dbReference>
<dbReference type="InParanoid" id="A0A0P0XJM1"/>
<sequence length="150" mass="16469">MTDSQMPNLPVTSITATALLSGFQAKLHILSSNFCLSTSCFDFTSQIRTCLSNPAVTRYLPFGDQQRLHTGCSCSPFRVNTSSPVSLSYMTTLFLNPGTARNCPSGLQHRALLIEWSEPNVGAIRFRLRASVPVQRSQKMTVPKVSIDAK</sequence>
<name>A0A0P0XJM1_ORYSJ</name>
<accession>A0A0P0XJM1</accession>
<dbReference type="Proteomes" id="UP000059680">
    <property type="component" value="Chromosome 9"/>
</dbReference>
<reference evidence="1 2" key="3">
    <citation type="journal article" date="2013" name="Rice">
        <title>Improvement of the Oryza sativa Nipponbare reference genome using next generation sequence and optical map data.</title>
        <authorList>
            <person name="Kawahara Y."/>
            <person name="de la Bastide M."/>
            <person name="Hamilton J.P."/>
            <person name="Kanamori H."/>
            <person name="McCombie W.R."/>
            <person name="Ouyang S."/>
            <person name="Schwartz D.C."/>
            <person name="Tanaka T."/>
            <person name="Wu J."/>
            <person name="Zhou S."/>
            <person name="Childs K.L."/>
            <person name="Davidson R.M."/>
            <person name="Lin H."/>
            <person name="Quesada-Ocampo L."/>
            <person name="Vaillancourt B."/>
            <person name="Sakai H."/>
            <person name="Lee S.S."/>
            <person name="Kim J."/>
            <person name="Numa H."/>
            <person name="Itoh T."/>
            <person name="Buell C.R."/>
            <person name="Matsumoto T."/>
        </authorList>
    </citation>
    <scope>NUCLEOTIDE SEQUENCE [LARGE SCALE GENOMIC DNA]</scope>
    <source>
        <strain evidence="2">cv. Nipponbare</strain>
    </source>
</reference>
<dbReference type="eggNOG" id="ENOG502R5D3">
    <property type="taxonomic scope" value="Eukaryota"/>
</dbReference>
<reference evidence="1 2" key="2">
    <citation type="journal article" date="2013" name="Plant Cell Physiol.">
        <title>Rice Annotation Project Database (RAP-DB): an integrative and interactive database for rice genomics.</title>
        <authorList>
            <person name="Sakai H."/>
            <person name="Lee S.S."/>
            <person name="Tanaka T."/>
            <person name="Numa H."/>
            <person name="Kim J."/>
            <person name="Kawahara Y."/>
            <person name="Wakimoto H."/>
            <person name="Yang C.C."/>
            <person name="Iwamoto M."/>
            <person name="Abe T."/>
            <person name="Yamada Y."/>
            <person name="Muto A."/>
            <person name="Inokuchi H."/>
            <person name="Ikemura T."/>
            <person name="Matsumoto T."/>
            <person name="Sasaki T."/>
            <person name="Itoh T."/>
        </authorList>
    </citation>
    <scope>NUCLEOTIDE SEQUENCE [LARGE SCALE GENOMIC DNA]</scope>
    <source>
        <strain evidence="2">cv. Nipponbare</strain>
    </source>
</reference>
<proteinExistence type="predicted"/>
<evidence type="ECO:0000313" key="2">
    <source>
        <dbReference type="Proteomes" id="UP000059680"/>
    </source>
</evidence>
<organism evidence="1 2">
    <name type="scientific">Oryza sativa subsp. japonica</name>
    <name type="common">Rice</name>
    <dbReference type="NCBI Taxonomy" id="39947"/>
    <lineage>
        <taxon>Eukaryota</taxon>
        <taxon>Viridiplantae</taxon>
        <taxon>Streptophyta</taxon>
        <taxon>Embryophyta</taxon>
        <taxon>Tracheophyta</taxon>
        <taxon>Spermatophyta</taxon>
        <taxon>Magnoliopsida</taxon>
        <taxon>Liliopsida</taxon>
        <taxon>Poales</taxon>
        <taxon>Poaceae</taxon>
        <taxon>BOP clade</taxon>
        <taxon>Oryzoideae</taxon>
        <taxon>Oryzeae</taxon>
        <taxon>Oryzinae</taxon>
        <taxon>Oryza</taxon>
        <taxon>Oryza sativa</taxon>
    </lineage>
</organism>